<dbReference type="CDD" id="cd06257">
    <property type="entry name" value="DnaJ"/>
    <property type="match status" value="1"/>
</dbReference>
<dbReference type="Pfam" id="PF00226">
    <property type="entry name" value="DnaJ"/>
    <property type="match status" value="1"/>
</dbReference>
<dbReference type="EMBL" id="KL216914">
    <property type="protein sequence ID" value="KFV71957.1"/>
    <property type="molecule type" value="Genomic_DNA"/>
</dbReference>
<evidence type="ECO:0000313" key="3">
    <source>
        <dbReference type="EMBL" id="KFV71957.1"/>
    </source>
</evidence>
<feature type="non-terminal residue" evidence="3">
    <location>
        <position position="1"/>
    </location>
</feature>
<feature type="domain" description="J" evidence="2">
    <location>
        <begin position="67"/>
        <end position="125"/>
    </location>
</feature>
<sequence length="127" mass="13913">LPTRLYHLGLACLAFTTPLVCRGFCGAAGALGTLLALPRAAIELLLLPLPGARGSSGHMRVPTSQLSRPQVLGLPSGSSTEDVHRSYRELVKLWHPDHNRHRAEEAERRFIELQEAYEELAGPRRAA</sequence>
<name>A0A093GYR0_DRYPU</name>
<keyword evidence="4" id="KW-1185">Reference proteome</keyword>
<dbReference type="PANTHER" id="PTHR44733:SF1">
    <property type="entry name" value="DNAJ HOMOLOG SUBFAMILY C MEMBER 22"/>
    <property type="match status" value="1"/>
</dbReference>
<dbReference type="Gene3D" id="1.10.287.110">
    <property type="entry name" value="DnaJ domain"/>
    <property type="match status" value="1"/>
</dbReference>
<dbReference type="PRINTS" id="PR00625">
    <property type="entry name" value="JDOMAIN"/>
</dbReference>
<dbReference type="InterPro" id="IPR001623">
    <property type="entry name" value="DnaJ_domain"/>
</dbReference>
<dbReference type="SMART" id="SM00271">
    <property type="entry name" value="DnaJ"/>
    <property type="match status" value="1"/>
</dbReference>
<dbReference type="AlphaFoldDB" id="A0A093GYR0"/>
<feature type="non-terminal residue" evidence="3">
    <location>
        <position position="127"/>
    </location>
</feature>
<accession>A0A093GYR0</accession>
<gene>
    <name evidence="3" type="ORF">N307_03447</name>
</gene>
<dbReference type="InterPro" id="IPR036869">
    <property type="entry name" value="J_dom_sf"/>
</dbReference>
<dbReference type="SUPFAM" id="SSF46565">
    <property type="entry name" value="Chaperone J-domain"/>
    <property type="match status" value="1"/>
</dbReference>
<feature type="region of interest" description="Disordered" evidence="1">
    <location>
        <begin position="57"/>
        <end position="81"/>
    </location>
</feature>
<dbReference type="Proteomes" id="UP000053875">
    <property type="component" value="Unassembled WGS sequence"/>
</dbReference>
<dbReference type="GO" id="GO:0016020">
    <property type="term" value="C:membrane"/>
    <property type="evidence" value="ECO:0007669"/>
    <property type="project" value="TreeGrafter"/>
</dbReference>
<proteinExistence type="predicted"/>
<protein>
    <submittedName>
        <fullName evidence="3">DnaJ subfamily C member 22</fullName>
    </submittedName>
</protein>
<reference evidence="3 4" key="1">
    <citation type="submission" date="2014-04" db="EMBL/GenBank/DDBJ databases">
        <title>Genome evolution of avian class.</title>
        <authorList>
            <person name="Zhang G."/>
            <person name="Li C."/>
        </authorList>
    </citation>
    <scope>NUCLEOTIDE SEQUENCE [LARGE SCALE GENOMIC DNA]</scope>
    <source>
        <strain evidence="3">BGI_N307</strain>
    </source>
</reference>
<evidence type="ECO:0000313" key="4">
    <source>
        <dbReference type="Proteomes" id="UP000053875"/>
    </source>
</evidence>
<dbReference type="STRING" id="118200.A0A093GYR0"/>
<evidence type="ECO:0000259" key="2">
    <source>
        <dbReference type="PROSITE" id="PS50076"/>
    </source>
</evidence>
<dbReference type="PANTHER" id="PTHR44733">
    <property type="entry name" value="DNAJ HOMOLOG SUBFAMILY C MEMBER 22"/>
    <property type="match status" value="1"/>
</dbReference>
<organism evidence="3 4">
    <name type="scientific">Dryobates pubescens</name>
    <name type="common">Downy woodpecker</name>
    <name type="synonym">Picoides pubescens</name>
    <dbReference type="NCBI Taxonomy" id="118200"/>
    <lineage>
        <taxon>Eukaryota</taxon>
        <taxon>Metazoa</taxon>
        <taxon>Chordata</taxon>
        <taxon>Craniata</taxon>
        <taxon>Vertebrata</taxon>
        <taxon>Euteleostomi</taxon>
        <taxon>Archelosauria</taxon>
        <taxon>Archosauria</taxon>
        <taxon>Dinosauria</taxon>
        <taxon>Saurischia</taxon>
        <taxon>Theropoda</taxon>
        <taxon>Coelurosauria</taxon>
        <taxon>Aves</taxon>
        <taxon>Neognathae</taxon>
        <taxon>Neoaves</taxon>
        <taxon>Telluraves</taxon>
        <taxon>Coraciimorphae</taxon>
        <taxon>Piciformes</taxon>
        <taxon>Picidae</taxon>
        <taxon>Dryobates</taxon>
    </lineage>
</organism>
<evidence type="ECO:0000256" key="1">
    <source>
        <dbReference type="SAM" id="MobiDB-lite"/>
    </source>
</evidence>
<dbReference type="PROSITE" id="PS50076">
    <property type="entry name" value="DNAJ_2"/>
    <property type="match status" value="1"/>
</dbReference>